<organism evidence="1 2">
    <name type="scientific">Candidatus Aphodocola excrementigallinarum</name>
    <dbReference type="NCBI Taxonomy" id="2840670"/>
    <lineage>
        <taxon>Bacteria</taxon>
        <taxon>Bacillati</taxon>
        <taxon>Bacillota</taxon>
        <taxon>Bacilli</taxon>
        <taxon>Candidatus Aphodocola</taxon>
    </lineage>
</organism>
<evidence type="ECO:0000313" key="2">
    <source>
        <dbReference type="Proteomes" id="UP000824074"/>
    </source>
</evidence>
<protein>
    <submittedName>
        <fullName evidence="1">Uncharacterized protein</fullName>
    </submittedName>
</protein>
<sequence length="90" mass="10327">MNSNEGKTTGFLFDINNPRLNVLLEESIKNNALSVVGAEGEVDDFDLLSRLYMVRHEFGDKNEFEVHEHYSDDGRNFTASVSFIKKPRNF</sequence>
<comment type="caution">
    <text evidence="1">The sequence shown here is derived from an EMBL/GenBank/DDBJ whole genome shotgun (WGS) entry which is preliminary data.</text>
</comment>
<proteinExistence type="predicted"/>
<dbReference type="Proteomes" id="UP000824074">
    <property type="component" value="Unassembled WGS sequence"/>
</dbReference>
<gene>
    <name evidence="1" type="ORF">IAB68_00340</name>
</gene>
<dbReference type="AlphaFoldDB" id="A0A9D1IMB8"/>
<reference evidence="1" key="1">
    <citation type="submission" date="2020-10" db="EMBL/GenBank/DDBJ databases">
        <authorList>
            <person name="Gilroy R."/>
        </authorList>
    </citation>
    <scope>NUCLEOTIDE SEQUENCE</scope>
    <source>
        <strain evidence="1">CHK193-30670</strain>
    </source>
</reference>
<evidence type="ECO:0000313" key="1">
    <source>
        <dbReference type="EMBL" id="HIU39738.1"/>
    </source>
</evidence>
<dbReference type="EMBL" id="DVMT01000004">
    <property type="protein sequence ID" value="HIU39738.1"/>
    <property type="molecule type" value="Genomic_DNA"/>
</dbReference>
<name>A0A9D1IMB8_9FIRM</name>
<accession>A0A9D1IMB8</accession>
<reference evidence="1" key="2">
    <citation type="journal article" date="2021" name="PeerJ">
        <title>Extensive microbial diversity within the chicken gut microbiome revealed by metagenomics and culture.</title>
        <authorList>
            <person name="Gilroy R."/>
            <person name="Ravi A."/>
            <person name="Getino M."/>
            <person name="Pursley I."/>
            <person name="Horton D.L."/>
            <person name="Alikhan N.F."/>
            <person name="Baker D."/>
            <person name="Gharbi K."/>
            <person name="Hall N."/>
            <person name="Watson M."/>
            <person name="Adriaenssens E.M."/>
            <person name="Foster-Nyarko E."/>
            <person name="Jarju S."/>
            <person name="Secka A."/>
            <person name="Antonio M."/>
            <person name="Oren A."/>
            <person name="Chaudhuri R.R."/>
            <person name="La Ragione R."/>
            <person name="Hildebrand F."/>
            <person name="Pallen M.J."/>
        </authorList>
    </citation>
    <scope>NUCLEOTIDE SEQUENCE</scope>
    <source>
        <strain evidence="1">CHK193-30670</strain>
    </source>
</reference>